<dbReference type="SUPFAM" id="SSF53474">
    <property type="entry name" value="alpha/beta-Hydrolases"/>
    <property type="match status" value="1"/>
</dbReference>
<evidence type="ECO:0000256" key="2">
    <source>
        <dbReference type="SAM" id="SignalP"/>
    </source>
</evidence>
<evidence type="ECO:0000313" key="3">
    <source>
        <dbReference type="EMBL" id="QDS90757.1"/>
    </source>
</evidence>
<keyword evidence="2" id="KW-0732">Signal</keyword>
<evidence type="ECO:0000313" key="4">
    <source>
        <dbReference type="Proteomes" id="UP000319557"/>
    </source>
</evidence>
<dbReference type="AlphaFoldDB" id="A0A517M7J0"/>
<reference evidence="3 4" key="1">
    <citation type="submission" date="2019-02" db="EMBL/GenBank/DDBJ databases">
        <title>Deep-cultivation of Planctomycetes and their phenomic and genomic characterization uncovers novel biology.</title>
        <authorList>
            <person name="Wiegand S."/>
            <person name="Jogler M."/>
            <person name="Boedeker C."/>
            <person name="Pinto D."/>
            <person name="Vollmers J."/>
            <person name="Rivas-Marin E."/>
            <person name="Kohn T."/>
            <person name="Peeters S.H."/>
            <person name="Heuer A."/>
            <person name="Rast P."/>
            <person name="Oberbeckmann S."/>
            <person name="Bunk B."/>
            <person name="Jeske O."/>
            <person name="Meyerdierks A."/>
            <person name="Storesund J.E."/>
            <person name="Kallscheuer N."/>
            <person name="Luecker S."/>
            <person name="Lage O.M."/>
            <person name="Pohl T."/>
            <person name="Merkel B.J."/>
            <person name="Hornburger P."/>
            <person name="Mueller R.-W."/>
            <person name="Bruemmer F."/>
            <person name="Labrenz M."/>
            <person name="Spormann A.M."/>
            <person name="Op den Camp H."/>
            <person name="Overmann J."/>
            <person name="Amann R."/>
            <person name="Jetten M.S.M."/>
            <person name="Mascher T."/>
            <person name="Medema M.H."/>
            <person name="Devos D.P."/>
            <person name="Kaster A.-K."/>
            <person name="Ovreas L."/>
            <person name="Rohde M."/>
            <person name="Galperin M.Y."/>
            <person name="Jogler C."/>
        </authorList>
    </citation>
    <scope>NUCLEOTIDE SEQUENCE [LARGE SCALE GENOMIC DNA]</scope>
    <source>
        <strain evidence="3 4">EC9</strain>
    </source>
</reference>
<protein>
    <recommendedName>
        <fullName evidence="5">Alpha/beta hydrolase family protein</fullName>
    </recommendedName>
</protein>
<dbReference type="EMBL" id="CP036261">
    <property type="protein sequence ID" value="QDS90757.1"/>
    <property type="molecule type" value="Genomic_DNA"/>
</dbReference>
<feature type="region of interest" description="Disordered" evidence="1">
    <location>
        <begin position="38"/>
        <end position="92"/>
    </location>
</feature>
<keyword evidence="4" id="KW-1185">Reference proteome</keyword>
<organism evidence="3 4">
    <name type="scientific">Rosistilla ulvae</name>
    <dbReference type="NCBI Taxonomy" id="1930277"/>
    <lineage>
        <taxon>Bacteria</taxon>
        <taxon>Pseudomonadati</taxon>
        <taxon>Planctomycetota</taxon>
        <taxon>Planctomycetia</taxon>
        <taxon>Pirellulales</taxon>
        <taxon>Pirellulaceae</taxon>
        <taxon>Rosistilla</taxon>
    </lineage>
</organism>
<dbReference type="Proteomes" id="UP000319557">
    <property type="component" value="Chromosome"/>
</dbReference>
<accession>A0A517M7J0</accession>
<sequence length="430" mass="46641" precursor="true">MTTQYGLPFGLLLFLFQLAAPSSAQPAVTPQIGAPTVVASDDDASRSNNQSAKNESAADATLPAAPITTDPVPAPTMSAADEAGESLPNEPIPESVAADAVTKAAIEAELESTPLEEFDVRARDEVWTISSRHLGSRNAAIESLQFRRRIDGGRWVNESAANFLSPYAGPGKQQTCFLIHGNRTPEMKAIRRGLQTYDQTVLGSRPISTSIRFVIWMWPADQIKGQVRDVRVKAGRADLHAFYLARLITAVQTQEPVAVIGYSFGGRLAIGAMHLMGGGSLCGSRLPNTPVSSPRVNLGLVAPAIRNDCFITTRSQALCPVNRLFLLHNTRDQYLKLYRFLKLDDNTPALGYTGICGMNRSQISSDRIRQFDASQSVGSDHDYLEYLADKRIDALARQNLFSGVASNRTSQVSAPIQVQPMRGGSVRLSQ</sequence>
<evidence type="ECO:0008006" key="5">
    <source>
        <dbReference type="Google" id="ProtNLM"/>
    </source>
</evidence>
<feature type="signal peptide" evidence="2">
    <location>
        <begin position="1"/>
        <end position="26"/>
    </location>
</feature>
<dbReference type="InterPro" id="IPR029058">
    <property type="entry name" value="AB_hydrolase_fold"/>
</dbReference>
<feature type="chain" id="PRO_5021947098" description="Alpha/beta hydrolase family protein" evidence="2">
    <location>
        <begin position="27"/>
        <end position="430"/>
    </location>
</feature>
<evidence type="ECO:0000256" key="1">
    <source>
        <dbReference type="SAM" id="MobiDB-lite"/>
    </source>
</evidence>
<name>A0A517M7J0_9BACT</name>
<proteinExistence type="predicted"/>
<dbReference type="KEGG" id="ruv:EC9_49730"/>
<gene>
    <name evidence="3" type="ORF">EC9_49730</name>
</gene>